<dbReference type="Proteomes" id="UP000609323">
    <property type="component" value="Unassembled WGS sequence"/>
</dbReference>
<feature type="region of interest" description="Disordered" evidence="1">
    <location>
        <begin position="70"/>
        <end position="91"/>
    </location>
</feature>
<reference evidence="3" key="1">
    <citation type="journal article" date="2019" name="Int. J. Syst. Evol. Microbiol.">
        <title>The Global Catalogue of Microorganisms (GCM) 10K type strain sequencing project: providing services to taxonomists for standard genome sequencing and annotation.</title>
        <authorList>
            <consortium name="The Broad Institute Genomics Platform"/>
            <consortium name="The Broad Institute Genome Sequencing Center for Infectious Disease"/>
            <person name="Wu L."/>
            <person name="Ma J."/>
        </authorList>
    </citation>
    <scope>NUCLEOTIDE SEQUENCE [LARGE SCALE GENOMIC DNA]</scope>
    <source>
        <strain evidence="3">CGMCC 1.15044</strain>
    </source>
</reference>
<name>A0ABQ1G7V6_9BACL</name>
<evidence type="ECO:0000313" key="3">
    <source>
        <dbReference type="Proteomes" id="UP000609323"/>
    </source>
</evidence>
<comment type="caution">
    <text evidence="2">The sequence shown here is derived from an EMBL/GenBank/DDBJ whole genome shotgun (WGS) entry which is preliminary data.</text>
</comment>
<protein>
    <submittedName>
        <fullName evidence="2">Uncharacterized protein</fullName>
    </submittedName>
</protein>
<evidence type="ECO:0000256" key="1">
    <source>
        <dbReference type="SAM" id="MobiDB-lite"/>
    </source>
</evidence>
<keyword evidence="3" id="KW-1185">Reference proteome</keyword>
<organism evidence="2 3">
    <name type="scientific">Paenibacillus physcomitrellae</name>
    <dbReference type="NCBI Taxonomy" id="1619311"/>
    <lineage>
        <taxon>Bacteria</taxon>
        <taxon>Bacillati</taxon>
        <taxon>Bacillota</taxon>
        <taxon>Bacilli</taxon>
        <taxon>Bacillales</taxon>
        <taxon>Paenibacillaceae</taxon>
        <taxon>Paenibacillus</taxon>
    </lineage>
</organism>
<sequence length="91" mass="10574">MDKEMILTKRVSSVIFTLVIKSLKANKRLSVKEQVGGLCEAIYIEGLLLKYKRERKCRNDRYYFSTYTGRTSHGNRGIHKERGHSNPCVPR</sequence>
<accession>A0ABQ1G7V6</accession>
<evidence type="ECO:0000313" key="2">
    <source>
        <dbReference type="EMBL" id="GGA38454.1"/>
    </source>
</evidence>
<dbReference type="EMBL" id="BMHF01000007">
    <property type="protein sequence ID" value="GGA38454.1"/>
    <property type="molecule type" value="Genomic_DNA"/>
</dbReference>
<gene>
    <name evidence="2" type="ORF">GCM10010917_24680</name>
</gene>
<proteinExistence type="predicted"/>